<evidence type="ECO:0000313" key="9">
    <source>
        <dbReference type="RefSeq" id="XP_018857729.2"/>
    </source>
</evidence>
<gene>
    <name evidence="9 10" type="primary">LOC109019804</name>
</gene>
<dbReference type="CDD" id="cd00167">
    <property type="entry name" value="SANT"/>
    <property type="match status" value="2"/>
</dbReference>
<dbReference type="RefSeq" id="XP_018857729.2">
    <property type="nucleotide sequence ID" value="XM_019002184.2"/>
</dbReference>
<dbReference type="InterPro" id="IPR001005">
    <property type="entry name" value="SANT/Myb"/>
</dbReference>
<keyword evidence="3" id="KW-0238">DNA-binding</keyword>
<organism evidence="8 9">
    <name type="scientific">Juglans regia</name>
    <name type="common">English walnut</name>
    <dbReference type="NCBI Taxonomy" id="51240"/>
    <lineage>
        <taxon>Eukaryota</taxon>
        <taxon>Viridiplantae</taxon>
        <taxon>Streptophyta</taxon>
        <taxon>Embryophyta</taxon>
        <taxon>Tracheophyta</taxon>
        <taxon>Spermatophyta</taxon>
        <taxon>Magnoliopsida</taxon>
        <taxon>eudicotyledons</taxon>
        <taxon>Gunneridae</taxon>
        <taxon>Pentapetalae</taxon>
        <taxon>rosids</taxon>
        <taxon>fabids</taxon>
        <taxon>Fagales</taxon>
        <taxon>Juglandaceae</taxon>
        <taxon>Juglans</taxon>
    </lineage>
</organism>
<dbReference type="PROSITE" id="PS51294">
    <property type="entry name" value="HTH_MYB"/>
    <property type="match status" value="2"/>
</dbReference>
<dbReference type="AlphaFoldDB" id="A0A2I4HNJ6"/>
<reference evidence="9 10" key="1">
    <citation type="submission" date="2025-04" db="UniProtKB">
        <authorList>
            <consortium name="RefSeq"/>
        </authorList>
    </citation>
    <scope>IDENTIFICATION</scope>
    <source>
        <tissue evidence="9 10">Leaves</tissue>
    </source>
</reference>
<sequence>MGRSPRCSKDQSLNRGTWTAIEDKILKGYIKIHGEGKWRNLPKRAGLKRCGKSCRLRWLNYLRPGIKRGNITNDEEELIIRLHKLLGNRWSLIAGRLPGRTDNEIKNYWNTNIGRKVLLGQDPNPTSKRRSSSNHAQEKPNLTKASAVMEPPKANTGASCTVIRTKATRCTKVIPISTSGPQEPHDHHQQQQFDHHTKPVVVEHPSLVLDENHDMTVEFSNCNLEENNLSNFMMDDFEIDKSFLSEFLVNTDFSELSSCIENNNSNNEGGSSSTTCDTVHSSPTFIDHALLVSKETELHGSEDFQPMSPLTDQSEYMDWLFVSKDTLHHGSEVNSQDDQSKFIT</sequence>
<feature type="domain" description="Myb-like" evidence="6">
    <location>
        <begin position="63"/>
        <end position="113"/>
    </location>
</feature>
<dbReference type="GO" id="GO:0006355">
    <property type="term" value="P:regulation of DNA-templated transcription"/>
    <property type="evidence" value="ECO:0000318"/>
    <property type="project" value="GO_Central"/>
</dbReference>
<dbReference type="SMART" id="SM00717">
    <property type="entry name" value="SANT"/>
    <property type="match status" value="2"/>
</dbReference>
<evidence type="ECO:0000256" key="4">
    <source>
        <dbReference type="ARBA" id="ARBA00023242"/>
    </source>
</evidence>
<dbReference type="PROSITE" id="PS50090">
    <property type="entry name" value="MYB_LIKE"/>
    <property type="match status" value="2"/>
</dbReference>
<dbReference type="FunFam" id="1.10.10.60:FF:000001">
    <property type="entry name" value="MYB-related transcription factor"/>
    <property type="match status" value="1"/>
</dbReference>
<dbReference type="InterPro" id="IPR015495">
    <property type="entry name" value="Myb_TF_plants"/>
</dbReference>
<feature type="domain" description="Myb-like" evidence="6">
    <location>
        <begin position="10"/>
        <end position="62"/>
    </location>
</feature>
<accession>A0A2I4HNJ6</accession>
<dbReference type="InterPro" id="IPR017930">
    <property type="entry name" value="Myb_dom"/>
</dbReference>
<dbReference type="RefSeq" id="XP_035539117.1">
    <property type="nucleotide sequence ID" value="XM_035683224.1"/>
</dbReference>
<dbReference type="Pfam" id="PF00249">
    <property type="entry name" value="Myb_DNA-binding"/>
    <property type="match status" value="2"/>
</dbReference>
<evidence type="ECO:0000259" key="6">
    <source>
        <dbReference type="PROSITE" id="PS50090"/>
    </source>
</evidence>
<evidence type="ECO:0000313" key="8">
    <source>
        <dbReference type="Proteomes" id="UP000235220"/>
    </source>
</evidence>
<dbReference type="OrthoDB" id="2143914at2759"/>
<evidence type="ECO:0000256" key="3">
    <source>
        <dbReference type="ARBA" id="ARBA00023125"/>
    </source>
</evidence>
<dbReference type="SUPFAM" id="SSF46689">
    <property type="entry name" value="Homeodomain-like"/>
    <property type="match status" value="1"/>
</dbReference>
<protein>
    <submittedName>
        <fullName evidence="9 10">Myb-related protein Zm38-like</fullName>
    </submittedName>
</protein>
<dbReference type="Gramene" id="Jr12_17250_p1">
    <property type="protein sequence ID" value="cds.Jr12_17250_p1"/>
    <property type="gene ID" value="Jr12_17250"/>
</dbReference>
<keyword evidence="8" id="KW-1185">Reference proteome</keyword>
<dbReference type="Gene3D" id="1.10.10.60">
    <property type="entry name" value="Homeodomain-like"/>
    <property type="match status" value="2"/>
</dbReference>
<evidence type="ECO:0000259" key="7">
    <source>
        <dbReference type="PROSITE" id="PS51294"/>
    </source>
</evidence>
<evidence type="ECO:0000256" key="5">
    <source>
        <dbReference type="SAM" id="MobiDB-lite"/>
    </source>
</evidence>
<feature type="domain" description="HTH myb-type" evidence="7">
    <location>
        <begin position="63"/>
        <end position="117"/>
    </location>
</feature>
<dbReference type="STRING" id="51240.A0A2I4HNJ6"/>
<dbReference type="KEGG" id="jre:109019804"/>
<evidence type="ECO:0000256" key="1">
    <source>
        <dbReference type="ARBA" id="ARBA00004123"/>
    </source>
</evidence>
<keyword evidence="2" id="KW-0677">Repeat</keyword>
<feature type="domain" description="HTH myb-type" evidence="7">
    <location>
        <begin position="10"/>
        <end position="62"/>
    </location>
</feature>
<dbReference type="GO" id="GO:0000987">
    <property type="term" value="F:cis-regulatory region sequence-specific DNA binding"/>
    <property type="evidence" value="ECO:0000318"/>
    <property type="project" value="GO_Central"/>
</dbReference>
<name>A0A2I4HNJ6_JUGRE</name>
<evidence type="ECO:0000313" key="10">
    <source>
        <dbReference type="RefSeq" id="XP_035539117.1"/>
    </source>
</evidence>
<keyword evidence="4" id="KW-0539">Nucleus</keyword>
<dbReference type="PANTHER" id="PTHR47999">
    <property type="entry name" value="TRANSCRIPTION FACTOR MYB8-RELATED-RELATED"/>
    <property type="match status" value="1"/>
</dbReference>
<feature type="region of interest" description="Disordered" evidence="5">
    <location>
        <begin position="116"/>
        <end position="157"/>
    </location>
</feature>
<dbReference type="PANTHER" id="PTHR47999:SF80">
    <property type="entry name" value="MYB-RELATED PROTEIN MYB4-LIKE"/>
    <property type="match status" value="1"/>
</dbReference>
<comment type="subcellular location">
    <subcellularLocation>
        <location evidence="1">Nucleus</location>
    </subcellularLocation>
</comment>
<proteinExistence type="predicted"/>
<dbReference type="InterPro" id="IPR009057">
    <property type="entry name" value="Homeodomain-like_sf"/>
</dbReference>
<evidence type="ECO:0000256" key="2">
    <source>
        <dbReference type="ARBA" id="ARBA00022737"/>
    </source>
</evidence>
<dbReference type="GO" id="GO:0005634">
    <property type="term" value="C:nucleus"/>
    <property type="evidence" value="ECO:0000318"/>
    <property type="project" value="GO_Central"/>
</dbReference>
<dbReference type="GeneID" id="109019804"/>
<dbReference type="Proteomes" id="UP000235220">
    <property type="component" value="Chromosome 12"/>
</dbReference>